<sequence>MAELGDIQRPTASSPPKRPSSIHHLPPSSTSTSSNVKKMRRKSRQPCSTEAEIIRLRSNGDSTSVKQLSKIDRNGWKRR</sequence>
<dbReference type="AlphaFoldDB" id="A0A2P5EYL6"/>
<dbReference type="InParanoid" id="A0A2P5EYL6"/>
<evidence type="ECO:0000256" key="1">
    <source>
        <dbReference type="SAM" id="MobiDB-lite"/>
    </source>
</evidence>
<keyword evidence="3" id="KW-1185">Reference proteome</keyword>
<feature type="region of interest" description="Disordered" evidence="1">
    <location>
        <begin position="1"/>
        <end position="79"/>
    </location>
</feature>
<proteinExistence type="predicted"/>
<name>A0A2P5EYL6_TREOI</name>
<dbReference type="Proteomes" id="UP000237000">
    <property type="component" value="Unassembled WGS sequence"/>
</dbReference>
<dbReference type="EMBL" id="JXTC01000082">
    <property type="protein sequence ID" value="PON90624.1"/>
    <property type="molecule type" value="Genomic_DNA"/>
</dbReference>
<feature type="compositionally biased region" description="Low complexity" evidence="1">
    <location>
        <begin position="22"/>
        <end position="34"/>
    </location>
</feature>
<organism evidence="2 3">
    <name type="scientific">Trema orientale</name>
    <name type="common">Charcoal tree</name>
    <name type="synonym">Celtis orientalis</name>
    <dbReference type="NCBI Taxonomy" id="63057"/>
    <lineage>
        <taxon>Eukaryota</taxon>
        <taxon>Viridiplantae</taxon>
        <taxon>Streptophyta</taxon>
        <taxon>Embryophyta</taxon>
        <taxon>Tracheophyta</taxon>
        <taxon>Spermatophyta</taxon>
        <taxon>Magnoliopsida</taxon>
        <taxon>eudicotyledons</taxon>
        <taxon>Gunneridae</taxon>
        <taxon>Pentapetalae</taxon>
        <taxon>rosids</taxon>
        <taxon>fabids</taxon>
        <taxon>Rosales</taxon>
        <taxon>Cannabaceae</taxon>
        <taxon>Trema</taxon>
    </lineage>
</organism>
<comment type="caution">
    <text evidence="2">The sequence shown here is derived from an EMBL/GenBank/DDBJ whole genome shotgun (WGS) entry which is preliminary data.</text>
</comment>
<accession>A0A2P5EYL6</accession>
<reference evidence="3" key="1">
    <citation type="submission" date="2016-06" db="EMBL/GenBank/DDBJ databases">
        <title>Parallel loss of symbiosis genes in relatives of nitrogen-fixing non-legume Parasponia.</title>
        <authorList>
            <person name="Van Velzen R."/>
            <person name="Holmer R."/>
            <person name="Bu F."/>
            <person name="Rutten L."/>
            <person name="Van Zeijl A."/>
            <person name="Liu W."/>
            <person name="Santuari L."/>
            <person name="Cao Q."/>
            <person name="Sharma T."/>
            <person name="Shen D."/>
            <person name="Roswanjaya Y."/>
            <person name="Wardhani T."/>
            <person name="Kalhor M.S."/>
            <person name="Jansen J."/>
            <person name="Van den Hoogen J."/>
            <person name="Gungor B."/>
            <person name="Hartog M."/>
            <person name="Hontelez J."/>
            <person name="Verver J."/>
            <person name="Yang W.-C."/>
            <person name="Schijlen E."/>
            <person name="Repin R."/>
            <person name="Schilthuizen M."/>
            <person name="Schranz E."/>
            <person name="Heidstra R."/>
            <person name="Miyata K."/>
            <person name="Fedorova E."/>
            <person name="Kohlen W."/>
            <person name="Bisseling T."/>
            <person name="Smit S."/>
            <person name="Geurts R."/>
        </authorList>
    </citation>
    <scope>NUCLEOTIDE SEQUENCE [LARGE SCALE GENOMIC DNA]</scope>
    <source>
        <strain evidence="3">cv. RG33-2</strain>
    </source>
</reference>
<feature type="compositionally biased region" description="Basic and acidic residues" evidence="1">
    <location>
        <begin position="69"/>
        <end position="79"/>
    </location>
</feature>
<gene>
    <name evidence="2" type="ORF">TorRG33x02_136790</name>
</gene>
<protein>
    <submittedName>
        <fullName evidence="2">Uncharacterized protein</fullName>
    </submittedName>
</protein>
<evidence type="ECO:0000313" key="3">
    <source>
        <dbReference type="Proteomes" id="UP000237000"/>
    </source>
</evidence>
<evidence type="ECO:0000313" key="2">
    <source>
        <dbReference type="EMBL" id="PON90624.1"/>
    </source>
</evidence>